<dbReference type="VEuPathDB" id="VectorBase:HLOH_065458"/>
<organism evidence="3 4">
    <name type="scientific">Haemaphysalis longicornis</name>
    <name type="common">Bush tick</name>
    <dbReference type="NCBI Taxonomy" id="44386"/>
    <lineage>
        <taxon>Eukaryota</taxon>
        <taxon>Metazoa</taxon>
        <taxon>Ecdysozoa</taxon>
        <taxon>Arthropoda</taxon>
        <taxon>Chelicerata</taxon>
        <taxon>Arachnida</taxon>
        <taxon>Acari</taxon>
        <taxon>Parasitiformes</taxon>
        <taxon>Ixodida</taxon>
        <taxon>Ixodoidea</taxon>
        <taxon>Ixodidae</taxon>
        <taxon>Haemaphysalinae</taxon>
        <taxon>Haemaphysalis</taxon>
    </lineage>
</organism>
<evidence type="ECO:0000256" key="1">
    <source>
        <dbReference type="SAM" id="MobiDB-lite"/>
    </source>
</evidence>
<feature type="compositionally biased region" description="Basic residues" evidence="1">
    <location>
        <begin position="312"/>
        <end position="327"/>
    </location>
</feature>
<feature type="region of interest" description="Disordered" evidence="1">
    <location>
        <begin position="6"/>
        <end position="34"/>
    </location>
</feature>
<dbReference type="PROSITE" id="PS50003">
    <property type="entry name" value="PH_DOMAIN"/>
    <property type="match status" value="1"/>
</dbReference>
<evidence type="ECO:0000313" key="3">
    <source>
        <dbReference type="EMBL" id="KAH9360444.1"/>
    </source>
</evidence>
<dbReference type="OrthoDB" id="8196563at2759"/>
<feature type="domain" description="PH" evidence="2">
    <location>
        <begin position="95"/>
        <end position="195"/>
    </location>
</feature>
<keyword evidence="4" id="KW-1185">Reference proteome</keyword>
<proteinExistence type="predicted"/>
<reference evidence="3 4" key="1">
    <citation type="journal article" date="2020" name="Cell">
        <title>Large-Scale Comparative Analyses of Tick Genomes Elucidate Their Genetic Diversity and Vector Capacities.</title>
        <authorList>
            <consortium name="Tick Genome and Microbiome Consortium (TIGMIC)"/>
            <person name="Jia N."/>
            <person name="Wang J."/>
            <person name="Shi W."/>
            <person name="Du L."/>
            <person name="Sun Y."/>
            <person name="Zhan W."/>
            <person name="Jiang J.F."/>
            <person name="Wang Q."/>
            <person name="Zhang B."/>
            <person name="Ji P."/>
            <person name="Bell-Sakyi L."/>
            <person name="Cui X.M."/>
            <person name="Yuan T.T."/>
            <person name="Jiang B.G."/>
            <person name="Yang W.F."/>
            <person name="Lam T.T."/>
            <person name="Chang Q.C."/>
            <person name="Ding S.J."/>
            <person name="Wang X.J."/>
            <person name="Zhu J.G."/>
            <person name="Ruan X.D."/>
            <person name="Zhao L."/>
            <person name="Wei J.T."/>
            <person name="Ye R.Z."/>
            <person name="Que T.C."/>
            <person name="Du C.H."/>
            <person name="Zhou Y.H."/>
            <person name="Cheng J.X."/>
            <person name="Dai P.F."/>
            <person name="Guo W.B."/>
            <person name="Han X.H."/>
            <person name="Huang E.J."/>
            <person name="Li L.F."/>
            <person name="Wei W."/>
            <person name="Gao Y.C."/>
            <person name="Liu J.Z."/>
            <person name="Shao H.Z."/>
            <person name="Wang X."/>
            <person name="Wang C.C."/>
            <person name="Yang T.C."/>
            <person name="Huo Q.B."/>
            <person name="Li W."/>
            <person name="Chen H.Y."/>
            <person name="Chen S.E."/>
            <person name="Zhou L.G."/>
            <person name="Ni X.B."/>
            <person name="Tian J.H."/>
            <person name="Sheng Y."/>
            <person name="Liu T."/>
            <person name="Pan Y.S."/>
            <person name="Xia L.Y."/>
            <person name="Li J."/>
            <person name="Zhao F."/>
            <person name="Cao W.C."/>
        </authorList>
    </citation>
    <scope>NUCLEOTIDE SEQUENCE [LARGE SCALE GENOMIC DNA]</scope>
    <source>
        <strain evidence="3">HaeL-2018</strain>
    </source>
</reference>
<feature type="region of interest" description="Disordered" evidence="1">
    <location>
        <begin position="287"/>
        <end position="327"/>
    </location>
</feature>
<dbReference type="EMBL" id="JABSTR010000001">
    <property type="protein sequence ID" value="KAH9360444.1"/>
    <property type="molecule type" value="Genomic_DNA"/>
</dbReference>
<evidence type="ECO:0000259" key="2">
    <source>
        <dbReference type="PROSITE" id="PS50003"/>
    </source>
</evidence>
<dbReference type="Proteomes" id="UP000821853">
    <property type="component" value="Chromosome 1"/>
</dbReference>
<dbReference type="SMART" id="SM00233">
    <property type="entry name" value="PH"/>
    <property type="match status" value="1"/>
</dbReference>
<name>A0A9J6FE68_HAELO</name>
<dbReference type="Gene3D" id="2.30.29.30">
    <property type="entry name" value="Pleckstrin-homology domain (PH domain)/Phosphotyrosine-binding domain (PTB)"/>
    <property type="match status" value="1"/>
</dbReference>
<dbReference type="Pfam" id="PF00169">
    <property type="entry name" value="PH"/>
    <property type="match status" value="1"/>
</dbReference>
<protein>
    <recommendedName>
        <fullName evidence="2">PH domain-containing protein</fullName>
    </recommendedName>
</protein>
<accession>A0A9J6FE68</accession>
<dbReference type="AlphaFoldDB" id="A0A9J6FE68"/>
<gene>
    <name evidence="3" type="ORF">HPB48_013419</name>
</gene>
<dbReference type="InterPro" id="IPR011993">
    <property type="entry name" value="PH-like_dom_sf"/>
</dbReference>
<sequence length="327" mass="37079">MAAALAASCSGSASPGRAPWPVPGARRTSLRHTQPPVRHDVISSFGNVGPRKAVLNKTRIRWTNNELACRESFIARRSRDVSATATTNDPRAEPTIVKKDLMWQKRDTFFSRWEERFFVLTKDYLACFKKDSKIGTPKMGRLLRKVNLADVEAVHWGDKKRHGLIVLRLGTKKQLLLRTSGDLYGWMIALRDTISRSKKRREARRSSQTIGQQLRDTGIAERQSLARQHKRSTWSPFKLVSLGERPPAPKSVGSAAHEFPCIRHDLSDRPPELRRSPYVRSLCLYSGPGQQASARSHSRMRESTSPKSSGTGRRHRINSRHKQHHSK</sequence>
<comment type="caution">
    <text evidence="3">The sequence shown here is derived from an EMBL/GenBank/DDBJ whole genome shotgun (WGS) entry which is preliminary data.</text>
</comment>
<feature type="region of interest" description="Disordered" evidence="1">
    <location>
        <begin position="197"/>
        <end position="230"/>
    </location>
</feature>
<evidence type="ECO:0000313" key="4">
    <source>
        <dbReference type="Proteomes" id="UP000821853"/>
    </source>
</evidence>
<dbReference type="InterPro" id="IPR001849">
    <property type="entry name" value="PH_domain"/>
</dbReference>
<dbReference type="SUPFAM" id="SSF50729">
    <property type="entry name" value="PH domain-like"/>
    <property type="match status" value="1"/>
</dbReference>